<dbReference type="OMA" id="RKFPKCY"/>
<evidence type="ECO:0000256" key="6">
    <source>
        <dbReference type="RuleBase" id="RU367120"/>
    </source>
</evidence>
<dbReference type="InterPro" id="IPR002088">
    <property type="entry name" value="Prenyl_trans_a"/>
</dbReference>
<evidence type="ECO:0000256" key="4">
    <source>
        <dbReference type="ARBA" id="ARBA00022737"/>
    </source>
</evidence>
<keyword evidence="8" id="KW-1185">Reference proteome</keyword>
<dbReference type="STRING" id="1037660.A0A066WHB2"/>
<protein>
    <recommendedName>
        <fullName evidence="6">Geranylgeranyl transferase type-2 subunit alpha</fullName>
        <ecNumber evidence="6">2.5.1.60</ecNumber>
    </recommendedName>
    <alternativeName>
        <fullName evidence="6">Geranylgeranyl transferase type II subunit alpha</fullName>
    </alternativeName>
</protein>
<gene>
    <name evidence="7" type="ORF">K437DRAFT_219208</name>
</gene>
<dbReference type="EMBL" id="JMSN01000003">
    <property type="protein sequence ID" value="KDN53216.1"/>
    <property type="molecule type" value="Genomic_DNA"/>
</dbReference>
<organism evidence="7 8">
    <name type="scientific">Tilletiaria anomala (strain ATCC 24038 / CBS 436.72 / UBC 951)</name>
    <dbReference type="NCBI Taxonomy" id="1037660"/>
    <lineage>
        <taxon>Eukaryota</taxon>
        <taxon>Fungi</taxon>
        <taxon>Dikarya</taxon>
        <taxon>Basidiomycota</taxon>
        <taxon>Ustilaginomycotina</taxon>
        <taxon>Exobasidiomycetes</taxon>
        <taxon>Georgefischeriales</taxon>
        <taxon>Tilletiariaceae</taxon>
        <taxon>Tilletiaria</taxon>
    </lineage>
</organism>
<dbReference type="OrthoDB" id="1658at2759"/>
<dbReference type="GeneID" id="25262226"/>
<dbReference type="PANTHER" id="PTHR11129:SF2">
    <property type="entry name" value="GERANYLGERANYL TRANSFERASE TYPE-2 SUBUNIT ALPHA"/>
    <property type="match status" value="1"/>
</dbReference>
<comment type="catalytic activity">
    <reaction evidence="5 6">
        <text>geranylgeranyl diphosphate + L-cysteinyl-[protein] = S-geranylgeranyl-L-cysteinyl-[protein] + diphosphate</text>
        <dbReference type="Rhea" id="RHEA:21240"/>
        <dbReference type="Rhea" id="RHEA-COMP:10131"/>
        <dbReference type="Rhea" id="RHEA-COMP:11537"/>
        <dbReference type="ChEBI" id="CHEBI:29950"/>
        <dbReference type="ChEBI" id="CHEBI:33019"/>
        <dbReference type="ChEBI" id="CHEBI:57533"/>
        <dbReference type="ChEBI" id="CHEBI:86021"/>
        <dbReference type="EC" id="2.5.1.60"/>
    </reaction>
</comment>
<keyword evidence="4" id="KW-0677">Repeat</keyword>
<evidence type="ECO:0000256" key="3">
    <source>
        <dbReference type="ARBA" id="ARBA00022679"/>
    </source>
</evidence>
<accession>A0A066WHB2</accession>
<dbReference type="PROSITE" id="PS51147">
    <property type="entry name" value="PFTA"/>
    <property type="match status" value="5"/>
</dbReference>
<proteinExistence type="inferred from homology"/>
<dbReference type="Pfam" id="PF01239">
    <property type="entry name" value="PPTA"/>
    <property type="match status" value="5"/>
</dbReference>
<dbReference type="Gene3D" id="1.25.40.120">
    <property type="entry name" value="Protein prenylyltransferase"/>
    <property type="match status" value="1"/>
</dbReference>
<evidence type="ECO:0000313" key="7">
    <source>
        <dbReference type="EMBL" id="KDN53216.1"/>
    </source>
</evidence>
<dbReference type="InParanoid" id="A0A066WHB2"/>
<evidence type="ECO:0000256" key="5">
    <source>
        <dbReference type="ARBA" id="ARBA00047658"/>
    </source>
</evidence>
<dbReference type="GO" id="GO:0005968">
    <property type="term" value="C:Rab-protein geranylgeranyltransferase complex"/>
    <property type="evidence" value="ECO:0007669"/>
    <property type="project" value="TreeGrafter"/>
</dbReference>
<comment type="similarity">
    <text evidence="1 6">Belongs to the protein prenyltransferase subunit alpha family.</text>
</comment>
<reference evidence="7 8" key="1">
    <citation type="submission" date="2014-05" db="EMBL/GenBank/DDBJ databases">
        <title>Draft genome sequence of a rare smut relative, Tilletiaria anomala UBC 951.</title>
        <authorList>
            <consortium name="DOE Joint Genome Institute"/>
            <person name="Toome M."/>
            <person name="Kuo A."/>
            <person name="Henrissat B."/>
            <person name="Lipzen A."/>
            <person name="Tritt A."/>
            <person name="Yoshinaga Y."/>
            <person name="Zane M."/>
            <person name="Barry K."/>
            <person name="Grigoriev I.V."/>
            <person name="Spatafora J.W."/>
            <person name="Aimea M.C."/>
        </authorList>
    </citation>
    <scope>NUCLEOTIDE SEQUENCE [LARGE SCALE GENOMIC DNA]</scope>
    <source>
        <strain evidence="7 8">UBC 951</strain>
    </source>
</reference>
<evidence type="ECO:0000313" key="8">
    <source>
        <dbReference type="Proteomes" id="UP000027361"/>
    </source>
</evidence>
<dbReference type="EC" id="2.5.1.60" evidence="6"/>
<dbReference type="PANTHER" id="PTHR11129">
    <property type="entry name" value="PROTEIN FARNESYLTRANSFERASE ALPHA SUBUNIT/RAB GERANYLGERANYL TRANSFERASE ALPHA SUBUNIT"/>
    <property type="match status" value="1"/>
</dbReference>
<evidence type="ECO:0000256" key="1">
    <source>
        <dbReference type="ARBA" id="ARBA00006734"/>
    </source>
</evidence>
<dbReference type="HOGENOM" id="CLU_031996_1_0_1"/>
<keyword evidence="3 6" id="KW-0808">Transferase</keyword>
<comment type="caution">
    <text evidence="7">The sequence shown here is derived from an EMBL/GenBank/DDBJ whole genome shotgun (WGS) entry which is preliminary data.</text>
</comment>
<dbReference type="GO" id="GO:0097354">
    <property type="term" value="P:prenylation"/>
    <property type="evidence" value="ECO:0007669"/>
    <property type="project" value="UniProtKB-UniRule"/>
</dbReference>
<dbReference type="RefSeq" id="XP_013246055.1">
    <property type="nucleotide sequence ID" value="XM_013390601.1"/>
</dbReference>
<dbReference type="FunCoup" id="A0A066WHB2">
    <property type="interactions" value="44"/>
</dbReference>
<dbReference type="SUPFAM" id="SSF48439">
    <property type="entry name" value="Protein prenylyltransferase"/>
    <property type="match status" value="1"/>
</dbReference>
<keyword evidence="2 6" id="KW-0637">Prenyltransferase</keyword>
<dbReference type="GO" id="GO:0004663">
    <property type="term" value="F:Rab geranylgeranyltransferase activity"/>
    <property type="evidence" value="ECO:0007669"/>
    <property type="project" value="UniProtKB-UniRule"/>
</dbReference>
<name>A0A066WHB2_TILAU</name>
<comment type="function">
    <text evidence="6">Catalyzes the transfer of a geranyl-geranyl moiety from geranyl-geranyl pyrophosphate to cysteines occuring in specific C-terminal amino acid sequences.</text>
</comment>
<evidence type="ECO:0000256" key="2">
    <source>
        <dbReference type="ARBA" id="ARBA00022602"/>
    </source>
</evidence>
<dbReference type="AlphaFoldDB" id="A0A066WHB2"/>
<dbReference type="Proteomes" id="UP000027361">
    <property type="component" value="Unassembled WGS sequence"/>
</dbReference>
<sequence length="364" mass="42471">MHGVKRARLSAEAKAQRKVKEQSKLQAYLQLETHFFELKDADVCSEDSLEVTGKLLSFNPEHYTAWNFRRRILDRLFAHDSRSASLNQAAKKDFFAAAPALRSHPKVYWIWNHRQWCLEEYPDAPVTAEEDDTGAETSKEATAAARLAAVEQKWRLEMRLVDKMLDLDGRNFHGWNYRRYLLTQLARASAETGSTDGSSSASSELSYTLSKIEKDFSNFSAWHQRQLLYSRQWQLQAATRSDSGSSALTKANDLAREFELVQQAMYTDPSDQSVWLYHRWLVEEDPRAEVLDREIKAVEELLEIEPDSKWSMQSIVHYRSLRRTLHSKIDEQQDLAEERRLLQALVIIDPDRRRRYEDELCKRI</sequence>